<comment type="caution">
    <text evidence="3">The sequence shown here is derived from an EMBL/GenBank/DDBJ whole genome shotgun (WGS) entry which is preliminary data.</text>
</comment>
<feature type="repeat" description="PPR" evidence="1">
    <location>
        <begin position="155"/>
        <end position="189"/>
    </location>
</feature>
<protein>
    <recommendedName>
        <fullName evidence="5">Pentatricopeptide repeat-containing protein</fullName>
    </recommendedName>
</protein>
<feature type="region of interest" description="Disordered" evidence="2">
    <location>
        <begin position="31"/>
        <end position="108"/>
    </location>
</feature>
<gene>
    <name evidence="3" type="ORF">AAE3_LOCUS2351</name>
</gene>
<evidence type="ECO:0000313" key="4">
    <source>
        <dbReference type="Proteomes" id="UP000467700"/>
    </source>
</evidence>
<keyword evidence="4" id="KW-1185">Reference proteome</keyword>
<name>A0A8S0XL86_CYCAE</name>
<feature type="region of interest" description="Disordered" evidence="2">
    <location>
        <begin position="616"/>
        <end position="639"/>
    </location>
</feature>
<dbReference type="Pfam" id="PF13041">
    <property type="entry name" value="PPR_2"/>
    <property type="match status" value="1"/>
</dbReference>
<dbReference type="PROSITE" id="PS51375">
    <property type="entry name" value="PPR"/>
    <property type="match status" value="1"/>
</dbReference>
<evidence type="ECO:0000313" key="3">
    <source>
        <dbReference type="EMBL" id="CAA7259757.1"/>
    </source>
</evidence>
<accession>A0A8S0XL86</accession>
<feature type="compositionally biased region" description="Polar residues" evidence="2">
    <location>
        <begin position="32"/>
        <end position="41"/>
    </location>
</feature>
<feature type="compositionally biased region" description="Basic residues" evidence="2">
    <location>
        <begin position="628"/>
        <end position="639"/>
    </location>
</feature>
<feature type="compositionally biased region" description="Low complexity" evidence="2">
    <location>
        <begin position="61"/>
        <end position="93"/>
    </location>
</feature>
<dbReference type="EMBL" id="CACVBS010000028">
    <property type="protein sequence ID" value="CAA7259757.1"/>
    <property type="molecule type" value="Genomic_DNA"/>
</dbReference>
<dbReference type="PANTHER" id="PTHR47938:SF35">
    <property type="entry name" value="PENTATRICOPEPTIDE REPEAT-CONTAINING PROTEIN 4, MITOCHONDRIAL-RELATED"/>
    <property type="match status" value="1"/>
</dbReference>
<proteinExistence type="predicted"/>
<reference evidence="3 4" key="1">
    <citation type="submission" date="2020-01" db="EMBL/GenBank/DDBJ databases">
        <authorList>
            <person name="Gupta K D."/>
        </authorList>
    </citation>
    <scope>NUCLEOTIDE SEQUENCE [LARGE SCALE GENOMIC DNA]</scope>
</reference>
<evidence type="ECO:0000256" key="1">
    <source>
        <dbReference type="PROSITE-ProRule" id="PRU00708"/>
    </source>
</evidence>
<dbReference type="Proteomes" id="UP000467700">
    <property type="component" value="Unassembled WGS sequence"/>
</dbReference>
<sequence>MLRNATHSSAPRVASSALSLNTLSSWLETHHLPQSSTSQPSPADRRFASTRHSSRVEGEAPQLPRFLRRQQLQPKSIASGASSKSAGKQKAYATSPSTTAFRSRHYDPSKETALKSEVRLLEPHVLSARVKKLCDAGKLPDAIYMLKNAPLDAQNTQVWNTLIWGCLKEKRHSTAYQLFVDMKRRGFSPTLRTFQTFFNGLSRIESWSTHTKQLVHARSLYEGFQRHVASIKRHDPNNQELSADPLAGYIRLLGNAGQYQEIFDVYYALDLEGPMAPTQYIYTAMFQAIAAAKNDTPEGAVKAAADARLLWAQMVKASKKNPALVPDSHTVVAALNALSGGNEMDYHLAFKVVSEYYGLDANKMTSQPGLLTLQPESLAAILRLCNQSKQYSLASQFYQQVRRRSENIGGASIIDRGHMEEVLKADIALREPGIGYHAVQMLEWMLRQEISGANGPKIRPALSSYNLVMQACRYGGDWNSAMRTFDLMTGYHSHDFMDGSVAAKPRLDKRGPGRSFNPTADVISWMLGTAQATKNRAHMRQALRIVDHLGFDTVMHARGEVKQETNKVIKSRSFCGAKFASVLTETIDHVMEENGRYAKPEEAQKWWALYKQAQNWSKNQESSPSPPKPRKRRSLQNPA</sequence>
<dbReference type="GO" id="GO:0003729">
    <property type="term" value="F:mRNA binding"/>
    <property type="evidence" value="ECO:0007669"/>
    <property type="project" value="TreeGrafter"/>
</dbReference>
<dbReference type="Pfam" id="PF01535">
    <property type="entry name" value="PPR"/>
    <property type="match status" value="1"/>
</dbReference>
<dbReference type="OrthoDB" id="185373at2759"/>
<dbReference type="NCBIfam" id="TIGR00756">
    <property type="entry name" value="PPR"/>
    <property type="match status" value="1"/>
</dbReference>
<dbReference type="InterPro" id="IPR002885">
    <property type="entry name" value="PPR_rpt"/>
</dbReference>
<dbReference type="AlphaFoldDB" id="A0A8S0XL86"/>
<organism evidence="3 4">
    <name type="scientific">Cyclocybe aegerita</name>
    <name type="common">Black poplar mushroom</name>
    <name type="synonym">Agrocybe aegerita</name>
    <dbReference type="NCBI Taxonomy" id="1973307"/>
    <lineage>
        <taxon>Eukaryota</taxon>
        <taxon>Fungi</taxon>
        <taxon>Dikarya</taxon>
        <taxon>Basidiomycota</taxon>
        <taxon>Agaricomycotina</taxon>
        <taxon>Agaricomycetes</taxon>
        <taxon>Agaricomycetidae</taxon>
        <taxon>Agaricales</taxon>
        <taxon>Agaricineae</taxon>
        <taxon>Bolbitiaceae</taxon>
        <taxon>Cyclocybe</taxon>
    </lineage>
</organism>
<dbReference type="InterPro" id="IPR011990">
    <property type="entry name" value="TPR-like_helical_dom_sf"/>
</dbReference>
<evidence type="ECO:0000256" key="2">
    <source>
        <dbReference type="SAM" id="MobiDB-lite"/>
    </source>
</evidence>
<dbReference type="Gene3D" id="1.25.40.10">
    <property type="entry name" value="Tetratricopeptide repeat domain"/>
    <property type="match status" value="2"/>
</dbReference>
<dbReference type="PANTHER" id="PTHR47938">
    <property type="entry name" value="RESPIRATORY COMPLEX I CHAPERONE (CIA84), PUTATIVE (AFU_ORTHOLOGUE AFUA_2G06020)-RELATED"/>
    <property type="match status" value="1"/>
</dbReference>
<evidence type="ECO:0008006" key="5">
    <source>
        <dbReference type="Google" id="ProtNLM"/>
    </source>
</evidence>